<dbReference type="AlphaFoldDB" id="A0A7W5JUI1"/>
<keyword evidence="2" id="KW-1185">Reference proteome</keyword>
<evidence type="ECO:0000313" key="2">
    <source>
        <dbReference type="Proteomes" id="UP000565572"/>
    </source>
</evidence>
<sequence>MAEHDAMMARFVHDYLELLDHRVASIRSHLEQRNFMTAHVALLSLESTSVMVGATVLAQAAGRLREAVEQGDRDTVPSLLADVTVEAERTRNDLVGVPEPAPASSD</sequence>
<accession>A0A7W5JUI1</accession>
<dbReference type="GO" id="GO:0000160">
    <property type="term" value="P:phosphorelay signal transduction system"/>
    <property type="evidence" value="ECO:0007669"/>
    <property type="project" value="InterPro"/>
</dbReference>
<dbReference type="EMBL" id="JACHZG010000001">
    <property type="protein sequence ID" value="MBB3326042.1"/>
    <property type="molecule type" value="Genomic_DNA"/>
</dbReference>
<dbReference type="RefSeq" id="WP_183337057.1">
    <property type="nucleotide sequence ID" value="NZ_JACHZG010000001.1"/>
</dbReference>
<evidence type="ECO:0008006" key="3">
    <source>
        <dbReference type="Google" id="ProtNLM"/>
    </source>
</evidence>
<gene>
    <name evidence="1" type="ORF">FHX39_000986</name>
</gene>
<reference evidence="1 2" key="1">
    <citation type="submission" date="2020-08" db="EMBL/GenBank/DDBJ databases">
        <title>Sequencing the genomes of 1000 actinobacteria strains.</title>
        <authorList>
            <person name="Klenk H.-P."/>
        </authorList>
    </citation>
    <scope>NUCLEOTIDE SEQUENCE [LARGE SCALE GENOMIC DNA]</scope>
    <source>
        <strain evidence="1 2">DSM 11053</strain>
    </source>
</reference>
<dbReference type="InterPro" id="IPR036641">
    <property type="entry name" value="HPT_dom_sf"/>
</dbReference>
<proteinExistence type="predicted"/>
<name>A0A7W5JUI1_9ACTN</name>
<protein>
    <recommendedName>
        <fullName evidence="3">Hpt domain-containing protein</fullName>
    </recommendedName>
</protein>
<comment type="caution">
    <text evidence="1">The sequence shown here is derived from an EMBL/GenBank/DDBJ whole genome shotgun (WGS) entry which is preliminary data.</text>
</comment>
<dbReference type="Gene3D" id="1.20.120.160">
    <property type="entry name" value="HPT domain"/>
    <property type="match status" value="1"/>
</dbReference>
<evidence type="ECO:0000313" key="1">
    <source>
        <dbReference type="EMBL" id="MBB3326042.1"/>
    </source>
</evidence>
<dbReference type="Proteomes" id="UP000565572">
    <property type="component" value="Unassembled WGS sequence"/>
</dbReference>
<organism evidence="1 2">
    <name type="scientific">Microlunatus antarcticus</name>
    <dbReference type="NCBI Taxonomy" id="53388"/>
    <lineage>
        <taxon>Bacteria</taxon>
        <taxon>Bacillati</taxon>
        <taxon>Actinomycetota</taxon>
        <taxon>Actinomycetes</taxon>
        <taxon>Propionibacteriales</taxon>
        <taxon>Propionibacteriaceae</taxon>
        <taxon>Microlunatus</taxon>
    </lineage>
</organism>
<dbReference type="SUPFAM" id="SSF47226">
    <property type="entry name" value="Histidine-containing phosphotransfer domain, HPT domain"/>
    <property type="match status" value="1"/>
</dbReference>